<dbReference type="GO" id="GO:0003676">
    <property type="term" value="F:nucleic acid binding"/>
    <property type="evidence" value="ECO:0007669"/>
    <property type="project" value="InterPro"/>
</dbReference>
<dbReference type="PANTHER" id="PTHR34145">
    <property type="entry name" value="OS02G0105600 PROTEIN"/>
    <property type="match status" value="1"/>
</dbReference>
<dbReference type="AlphaFoldDB" id="Q7XM85"/>
<accession>Q7XM85</accession>
<dbReference type="InterPro" id="IPR053772">
    <property type="entry name" value="At1g61320/At1g61330-like"/>
</dbReference>
<feature type="domain" description="At1g61320/AtMIF1 LRR" evidence="4">
    <location>
        <begin position="645"/>
        <end position="910"/>
    </location>
</feature>
<dbReference type="Pfam" id="PF23622">
    <property type="entry name" value="LRR_At1g61320_AtMIF1"/>
    <property type="match status" value="1"/>
</dbReference>
<keyword evidence="1" id="KW-0175">Coiled coil</keyword>
<dbReference type="InterPro" id="IPR036397">
    <property type="entry name" value="RNaseH_sf"/>
</dbReference>
<dbReference type="InterPro" id="IPR057670">
    <property type="entry name" value="SH3_retrovirus"/>
</dbReference>
<evidence type="ECO:0000259" key="4">
    <source>
        <dbReference type="Pfam" id="PF23622"/>
    </source>
</evidence>
<evidence type="ECO:0000256" key="2">
    <source>
        <dbReference type="SAM" id="MobiDB-lite"/>
    </source>
</evidence>
<evidence type="ECO:0000313" key="7">
    <source>
        <dbReference type="Proteomes" id="UP000000763"/>
    </source>
</evidence>
<dbReference type="Gene3D" id="3.30.420.10">
    <property type="entry name" value="Ribonuclease H-like superfamily/Ribonuclease H"/>
    <property type="match status" value="1"/>
</dbReference>
<evidence type="ECO:0000256" key="1">
    <source>
        <dbReference type="SAM" id="Coils"/>
    </source>
</evidence>
<gene>
    <name evidence="6" type="primary">OSJNBb0060E08.14</name>
</gene>
<dbReference type="InterPro" id="IPR043502">
    <property type="entry name" value="DNA/RNA_pol_sf"/>
</dbReference>
<dbReference type="Pfam" id="PF07727">
    <property type="entry name" value="RVT_2"/>
    <property type="match status" value="1"/>
</dbReference>
<dbReference type="InterPro" id="IPR055357">
    <property type="entry name" value="LRR_At1g61320_AtMIF1"/>
</dbReference>
<feature type="domain" description="Reverse transcriptase Ty1/copia-type" evidence="3">
    <location>
        <begin position="309"/>
        <end position="374"/>
    </location>
</feature>
<dbReference type="SUPFAM" id="SSF56672">
    <property type="entry name" value="DNA/RNA polymerases"/>
    <property type="match status" value="1"/>
</dbReference>
<dbReference type="Pfam" id="PF25597">
    <property type="entry name" value="SH3_retrovirus"/>
    <property type="match status" value="1"/>
</dbReference>
<reference evidence="7" key="1">
    <citation type="journal article" date="2005" name="Nature">
        <title>The map-based sequence of the rice genome.</title>
        <authorList>
            <consortium name="International rice genome sequencing project (IRGSP)"/>
            <person name="Matsumoto T."/>
            <person name="Wu J."/>
            <person name="Kanamori H."/>
            <person name="Katayose Y."/>
            <person name="Fujisawa M."/>
            <person name="Namiki N."/>
            <person name="Mizuno H."/>
            <person name="Yamamoto K."/>
            <person name="Antonio B.A."/>
            <person name="Baba T."/>
            <person name="Sakata K."/>
            <person name="Nagamura Y."/>
            <person name="Aoki H."/>
            <person name="Arikawa K."/>
            <person name="Arita K."/>
            <person name="Bito T."/>
            <person name="Chiden Y."/>
            <person name="Fujitsuka N."/>
            <person name="Fukunaka R."/>
            <person name="Hamada M."/>
            <person name="Harada C."/>
            <person name="Hayashi A."/>
            <person name="Hijishita S."/>
            <person name="Honda M."/>
            <person name="Hosokawa S."/>
            <person name="Ichikawa Y."/>
            <person name="Idonuma A."/>
            <person name="Iijima M."/>
            <person name="Ikeda M."/>
            <person name="Ikeno M."/>
            <person name="Ito K."/>
            <person name="Ito S."/>
            <person name="Ito T."/>
            <person name="Ito Y."/>
            <person name="Ito Y."/>
            <person name="Iwabuchi A."/>
            <person name="Kamiya K."/>
            <person name="Karasawa W."/>
            <person name="Kurita K."/>
            <person name="Katagiri S."/>
            <person name="Kikuta A."/>
            <person name="Kobayashi H."/>
            <person name="Kobayashi N."/>
            <person name="Machita K."/>
            <person name="Maehara T."/>
            <person name="Masukawa M."/>
            <person name="Mizubayashi T."/>
            <person name="Mukai Y."/>
            <person name="Nagasaki H."/>
            <person name="Nagata Y."/>
            <person name="Naito S."/>
            <person name="Nakashima M."/>
            <person name="Nakama Y."/>
            <person name="Nakamichi Y."/>
            <person name="Nakamura M."/>
            <person name="Meguro A."/>
            <person name="Negishi M."/>
            <person name="Ohta I."/>
            <person name="Ohta T."/>
            <person name="Okamoto M."/>
            <person name="Ono N."/>
            <person name="Saji S."/>
            <person name="Sakaguchi M."/>
            <person name="Sakai K."/>
            <person name="Shibata M."/>
            <person name="Shimokawa T."/>
            <person name="Song J."/>
            <person name="Takazaki Y."/>
            <person name="Terasawa K."/>
            <person name="Tsugane M."/>
            <person name="Tsuji K."/>
            <person name="Ueda S."/>
            <person name="Waki K."/>
            <person name="Yamagata H."/>
            <person name="Yamamoto M."/>
            <person name="Yamamoto S."/>
            <person name="Yamane H."/>
            <person name="Yoshiki S."/>
            <person name="Yoshihara R."/>
            <person name="Yukawa K."/>
            <person name="Zhong H."/>
            <person name="Yano M."/>
            <person name="Yuan Q."/>
            <person name="Ouyang S."/>
            <person name="Liu J."/>
            <person name="Jones K.M."/>
            <person name="Gansberger K."/>
            <person name="Moffat K."/>
            <person name="Hill J."/>
            <person name="Bera J."/>
            <person name="Fadrosh D."/>
            <person name="Jin S."/>
            <person name="Johri S."/>
            <person name="Kim M."/>
            <person name="Overton L."/>
            <person name="Reardon M."/>
            <person name="Tsitrin T."/>
            <person name="Vuong H."/>
            <person name="Weaver B."/>
            <person name="Ciecko A."/>
            <person name="Tallon L."/>
            <person name="Jackson J."/>
            <person name="Pai G."/>
            <person name="Aken S.V."/>
            <person name="Utterback T."/>
            <person name="Reidmuller S."/>
            <person name="Feldblyum T."/>
            <person name="Hsiao J."/>
            <person name="Zismann V."/>
            <person name="Iobst S."/>
            <person name="de Vazeille A.R."/>
            <person name="Buell C.R."/>
            <person name="Ying K."/>
            <person name="Li Y."/>
            <person name="Lu T."/>
            <person name="Huang Y."/>
            <person name="Zhao Q."/>
            <person name="Feng Q."/>
            <person name="Zhang L."/>
            <person name="Zhu J."/>
            <person name="Weng Q."/>
            <person name="Mu J."/>
            <person name="Lu Y."/>
            <person name="Fan D."/>
            <person name="Liu Y."/>
            <person name="Guan J."/>
            <person name="Zhang Y."/>
            <person name="Yu S."/>
            <person name="Liu X."/>
            <person name="Zhang Y."/>
            <person name="Hong G."/>
            <person name="Han B."/>
            <person name="Choisne N."/>
            <person name="Demange N."/>
            <person name="Orjeda G."/>
            <person name="Samain S."/>
            <person name="Cattolico L."/>
            <person name="Pelletier E."/>
            <person name="Couloux A."/>
            <person name="Segurens B."/>
            <person name="Wincker P."/>
            <person name="D'Hont A."/>
            <person name="Scarpelli C."/>
            <person name="Weissenbach J."/>
            <person name="Salanoubat M."/>
            <person name="Quetier F."/>
            <person name="Yu Y."/>
            <person name="Kim H.R."/>
            <person name="Rambo T."/>
            <person name="Currie J."/>
            <person name="Collura K."/>
            <person name="Luo M."/>
            <person name="Yang T."/>
            <person name="Ammiraju J.S.S."/>
            <person name="Engler F."/>
            <person name="Soderlund C."/>
            <person name="Wing R.A."/>
            <person name="Palmer L.E."/>
            <person name="de la Bastide M."/>
            <person name="Spiegel L."/>
            <person name="Nascimento L."/>
            <person name="Zutavern T."/>
            <person name="O'Shaughnessy A."/>
            <person name="Dike S."/>
            <person name="Dedhia N."/>
            <person name="Preston R."/>
            <person name="Balija V."/>
            <person name="McCombie W.R."/>
            <person name="Chow T."/>
            <person name="Chen H."/>
            <person name="Chung M."/>
            <person name="Chen C."/>
            <person name="Shaw J."/>
            <person name="Wu H."/>
            <person name="Hsiao K."/>
            <person name="Chao Y."/>
            <person name="Chu M."/>
            <person name="Cheng C."/>
            <person name="Hour A."/>
            <person name="Lee P."/>
            <person name="Lin S."/>
            <person name="Lin Y."/>
            <person name="Liou J."/>
            <person name="Liu S."/>
            <person name="Hsing Y."/>
            <person name="Raghuvanshi S."/>
            <person name="Mohanty A."/>
            <person name="Bharti A.K."/>
            <person name="Gaur A."/>
            <person name="Gupta V."/>
            <person name="Kumar D."/>
            <person name="Ravi V."/>
            <person name="Vij S."/>
            <person name="Kapur A."/>
            <person name="Khurana P."/>
            <person name="Khurana P."/>
            <person name="Khurana J.P."/>
            <person name="Tyagi A.K."/>
            <person name="Gaikwad K."/>
            <person name="Singh A."/>
            <person name="Dalal V."/>
            <person name="Srivastava S."/>
            <person name="Dixit A."/>
            <person name="Pal A.K."/>
            <person name="Ghazi I.A."/>
            <person name="Yadav M."/>
            <person name="Pandit A."/>
            <person name="Bhargava A."/>
            <person name="Sureshbabu K."/>
            <person name="Batra K."/>
            <person name="Sharma T.R."/>
            <person name="Mohapatra T."/>
            <person name="Singh N.K."/>
            <person name="Messing J."/>
            <person name="Nelson A.B."/>
            <person name="Fuks G."/>
            <person name="Kavchok S."/>
            <person name="Keizer G."/>
            <person name="Linton E."/>
            <person name="Llaca V."/>
            <person name="Song R."/>
            <person name="Tanyolac B."/>
            <person name="Young S."/>
            <person name="Ho-Il K."/>
            <person name="Hahn J.H."/>
            <person name="Sangsakoo G."/>
            <person name="Vanavichit A."/>
            <person name="de Mattos Luiz.A.T."/>
            <person name="Zimmer P.D."/>
            <person name="Malone G."/>
            <person name="Dellagostin O."/>
            <person name="de Oliveira A.C."/>
            <person name="Bevan M."/>
            <person name="Bancroft I."/>
            <person name="Minx P."/>
            <person name="Cordum H."/>
            <person name="Wilson R."/>
            <person name="Cheng Z."/>
            <person name="Jin W."/>
            <person name="Jiang J."/>
            <person name="Leong S.A."/>
            <person name="Iwama H."/>
            <person name="Gojobori T."/>
            <person name="Itoh T."/>
            <person name="Niimura Y."/>
            <person name="Fujii Y."/>
            <person name="Habara T."/>
            <person name="Sakai H."/>
            <person name="Sato Y."/>
            <person name="Wilson G."/>
            <person name="Kumar K."/>
            <person name="McCouch S."/>
            <person name="Juretic N."/>
            <person name="Hoen D."/>
            <person name="Wright S."/>
            <person name="Bruskiewich R."/>
            <person name="Bureau T."/>
            <person name="Miyao A."/>
            <person name="Hirochika H."/>
            <person name="Nishikawa T."/>
            <person name="Kadowaki K."/>
            <person name="Sugiura M."/>
            <person name="Burr B."/>
            <person name="Sasaki T."/>
        </authorList>
    </citation>
    <scope>NUCLEOTIDE SEQUENCE [LARGE SCALE GENOMIC DNA]</scope>
    <source>
        <strain evidence="7">cv. Nipponbare</strain>
    </source>
</reference>
<feature type="region of interest" description="Disordered" evidence="2">
    <location>
        <begin position="247"/>
        <end position="270"/>
    </location>
</feature>
<evidence type="ECO:0000259" key="5">
    <source>
        <dbReference type="Pfam" id="PF25597"/>
    </source>
</evidence>
<dbReference type="PANTHER" id="PTHR34145:SF8">
    <property type="entry name" value="OS05G0538250 PROTEIN"/>
    <property type="match status" value="1"/>
</dbReference>
<protein>
    <submittedName>
        <fullName evidence="6">OSJNBb0060E08.14 protein</fullName>
    </submittedName>
</protein>
<name>Q7XM85_ORYSJ</name>
<feature type="compositionally biased region" description="Polar residues" evidence="2">
    <location>
        <begin position="256"/>
        <end position="270"/>
    </location>
</feature>
<organism evidence="6 7">
    <name type="scientific">Oryza sativa subsp. japonica</name>
    <name type="common">Rice</name>
    <dbReference type="NCBI Taxonomy" id="39947"/>
    <lineage>
        <taxon>Eukaryota</taxon>
        <taxon>Viridiplantae</taxon>
        <taxon>Streptophyta</taxon>
        <taxon>Embryophyta</taxon>
        <taxon>Tracheophyta</taxon>
        <taxon>Spermatophyta</taxon>
        <taxon>Magnoliopsida</taxon>
        <taxon>Liliopsida</taxon>
        <taxon>Poales</taxon>
        <taxon>Poaceae</taxon>
        <taxon>BOP clade</taxon>
        <taxon>Oryzoideae</taxon>
        <taxon>Oryzeae</taxon>
        <taxon>Oryzinae</taxon>
        <taxon>Oryza</taxon>
        <taxon>Oryza sativa</taxon>
    </lineage>
</organism>
<feature type="domain" description="Retroviral polymerase SH3-like" evidence="5">
    <location>
        <begin position="172"/>
        <end position="232"/>
    </location>
</feature>
<sequence length="917" mass="103328">MGEIQGIEQILEKLAEEVEEIRGRIQKVKEKTTVLGNFVNLAHPMQVFPDEMSKVDKSKLMCDACEYGKHTRTTYISRGLRSILPFVLVHSDVWTSPIASNGVAESKNRHILEVTRSLMYTMNVPKFLWSEAVMSATYLINRMPSRILGMKTPYEMVFGKNEFIVPPKVFGCTCFVRDHRPSVGKLDPRAVKCIFIGYSSGQKGYKCWSPSERRTFVSMDVTFRESVPFYGERTDLSSLFVDLDNPIIDEDGQEGENGSSGDKPSDQCDTIQISSDTEGEEFETGGEETNLPIAIRKGVRSNAVKQNPDGNVERYKARLVAKGYSQTYGIDYDETFAPVPKMSTLDVKNAFLHGDLQEEVYMEIPPGFATSQTEDADITYAVSVVSRYMHDPRSGHMDVVYRILRYLKASPGKGIWFKKNGHLDVEGYCDADWGSCLDDMRSTSGYCVFIGGNLVSWRSKKQSVVSRSTAEAEYRSMSMSLSELLWLKNLLAELKLSTSTSMKLWCDNKSAINIANNPVQHDRTKHVEIDRFFIKERMDEGTLNLGFVNSGEQDILHHVYSLMPLKDAARAACVSHGFLRCWRRYPILILNNKTIGLIKRKLSLDDMESYAVSKIDHIIKSHSGIGVKVLKLQLFACPNISAAVLDKCDIVQFKVPCLMQQLKYLEVTKCQMLQVIEIDAPKLSTFIYGDVGVKISLGDPLQVKDIRLMGYNEADTVCYARTKLPSILPNIESLVVSSPNEMTSTPVVPSKFLHLKFLEIYLKELFASLPSYDFFSLVSFLDASPALETFILHVEQQFERHDSILDGEPTDLRRILHDGHANLQNVTITGFNSTKSMIELTTHILENAPSLKCITLDTANFSGKNHLAMGECSPMMRGGILEARRAFEAARRHIAGKIPSFVEYKFLEPCRHCHFGY</sequence>
<proteinExistence type="predicted"/>
<evidence type="ECO:0000259" key="3">
    <source>
        <dbReference type="Pfam" id="PF07727"/>
    </source>
</evidence>
<dbReference type="EMBL" id="AL606669">
    <property type="protein sequence ID" value="CAE04751.3"/>
    <property type="molecule type" value="Genomic_DNA"/>
</dbReference>
<reference evidence="7" key="2">
    <citation type="journal article" date="2008" name="Nucleic Acids Res.">
        <title>The rice annotation project database (RAP-DB): 2008 update.</title>
        <authorList>
            <consortium name="The rice annotation project (RAP)"/>
        </authorList>
    </citation>
    <scope>GENOME REANNOTATION</scope>
    <source>
        <strain evidence="7">cv. Nipponbare</strain>
    </source>
</reference>
<evidence type="ECO:0000313" key="6">
    <source>
        <dbReference type="EMBL" id="CAE04751.3"/>
    </source>
</evidence>
<dbReference type="InterPro" id="IPR012337">
    <property type="entry name" value="RNaseH-like_sf"/>
</dbReference>
<dbReference type="Proteomes" id="UP000000763">
    <property type="component" value="Chromosome 4"/>
</dbReference>
<feature type="coiled-coil region" evidence="1">
    <location>
        <begin position="4"/>
        <end position="31"/>
    </location>
</feature>
<dbReference type="SUPFAM" id="SSF53098">
    <property type="entry name" value="Ribonuclease H-like"/>
    <property type="match status" value="1"/>
</dbReference>
<dbReference type="CDD" id="cd09272">
    <property type="entry name" value="RNase_HI_RT_Ty1"/>
    <property type="match status" value="1"/>
</dbReference>
<dbReference type="InterPro" id="IPR013103">
    <property type="entry name" value="RVT_2"/>
</dbReference>